<proteinExistence type="predicted"/>
<dbReference type="Proteomes" id="UP000681720">
    <property type="component" value="Unassembled WGS sequence"/>
</dbReference>
<dbReference type="EMBL" id="CAJOBH010058897">
    <property type="protein sequence ID" value="CAF4415064.1"/>
    <property type="molecule type" value="Genomic_DNA"/>
</dbReference>
<comment type="caution">
    <text evidence="4">The sequence shown here is derived from an EMBL/GenBank/DDBJ whole genome shotgun (WGS) entry which is preliminary data.</text>
</comment>
<feature type="compositionally biased region" description="Basic and acidic residues" evidence="1">
    <location>
        <begin position="1"/>
        <end position="10"/>
    </location>
</feature>
<evidence type="ECO:0000313" key="3">
    <source>
        <dbReference type="EMBL" id="CAF4672864.1"/>
    </source>
</evidence>
<accession>A0A8S3BHF0</accession>
<evidence type="ECO:0000256" key="1">
    <source>
        <dbReference type="SAM" id="MobiDB-lite"/>
    </source>
</evidence>
<feature type="compositionally biased region" description="Polar residues" evidence="1">
    <location>
        <begin position="28"/>
        <end position="41"/>
    </location>
</feature>
<dbReference type="EMBL" id="CAJOBH010113342">
    <property type="protein sequence ID" value="CAF4672864.1"/>
    <property type="molecule type" value="Genomic_DNA"/>
</dbReference>
<evidence type="ECO:0000313" key="5">
    <source>
        <dbReference type="EMBL" id="CAF4817789.1"/>
    </source>
</evidence>
<name>A0A8S3BHF0_9BILA</name>
<reference evidence="4" key="1">
    <citation type="submission" date="2021-02" db="EMBL/GenBank/DDBJ databases">
        <authorList>
            <person name="Nowell W R."/>
        </authorList>
    </citation>
    <scope>NUCLEOTIDE SEQUENCE</scope>
</reference>
<evidence type="ECO:0000313" key="6">
    <source>
        <dbReference type="Proteomes" id="UP000681720"/>
    </source>
</evidence>
<feature type="region of interest" description="Disordered" evidence="1">
    <location>
        <begin position="1"/>
        <end position="49"/>
    </location>
</feature>
<evidence type="ECO:0000313" key="4">
    <source>
        <dbReference type="EMBL" id="CAF4779149.1"/>
    </source>
</evidence>
<sequence length="49" mass="4996">MKNSKDEKQKTVPSEAAGETNVPLLSAGNASLRINNSTAVSGSDIPPVA</sequence>
<dbReference type="EMBL" id="CAJOBJ010153826">
    <property type="protein sequence ID" value="CAF4817789.1"/>
    <property type="molecule type" value="Genomic_DNA"/>
</dbReference>
<protein>
    <submittedName>
        <fullName evidence="4">Uncharacterized protein</fullName>
    </submittedName>
</protein>
<gene>
    <name evidence="2" type="ORF">BYL167_LOCUS32178</name>
    <name evidence="3" type="ORF">BYL167_LOCUS43034</name>
    <name evidence="4" type="ORF">GIL414_LOCUS46265</name>
    <name evidence="5" type="ORF">GIL414_LOCUS47870</name>
</gene>
<organism evidence="4 6">
    <name type="scientific">Rotaria magnacalcarata</name>
    <dbReference type="NCBI Taxonomy" id="392030"/>
    <lineage>
        <taxon>Eukaryota</taxon>
        <taxon>Metazoa</taxon>
        <taxon>Spiralia</taxon>
        <taxon>Gnathifera</taxon>
        <taxon>Rotifera</taxon>
        <taxon>Eurotatoria</taxon>
        <taxon>Bdelloidea</taxon>
        <taxon>Philodinida</taxon>
        <taxon>Philodinidae</taxon>
        <taxon>Rotaria</taxon>
    </lineage>
</organism>
<feature type="non-terminal residue" evidence="4">
    <location>
        <position position="1"/>
    </location>
</feature>
<dbReference type="AlphaFoldDB" id="A0A8S3BHF0"/>
<dbReference type="Proteomes" id="UP000681967">
    <property type="component" value="Unassembled WGS sequence"/>
</dbReference>
<evidence type="ECO:0000313" key="2">
    <source>
        <dbReference type="EMBL" id="CAF4415064.1"/>
    </source>
</evidence>
<dbReference type="EMBL" id="CAJOBJ010144823">
    <property type="protein sequence ID" value="CAF4779149.1"/>
    <property type="molecule type" value="Genomic_DNA"/>
</dbReference>